<comment type="pathway">
    <text evidence="1">Cofactor biosynthesis; ubiquinone biosynthesis.</text>
</comment>
<accession>A0A0W0TUG5</accession>
<dbReference type="UniPathway" id="UPA00232"/>
<dbReference type="EMBL" id="LNYC01000051">
    <property type="protein sequence ID" value="KTC99002.1"/>
    <property type="molecule type" value="Genomic_DNA"/>
</dbReference>
<dbReference type="STRING" id="45065.Lgee_1268"/>
<dbReference type="Proteomes" id="UP000054785">
    <property type="component" value="Unassembled WGS sequence"/>
</dbReference>
<keyword evidence="1" id="KW-0963">Cytoplasm</keyword>
<protein>
    <recommendedName>
        <fullName evidence="1">Ubiquinone biosynthesis accessory factor UbiK</fullName>
    </recommendedName>
</protein>
<dbReference type="OrthoDB" id="5297354at2"/>
<evidence type="ECO:0000313" key="3">
    <source>
        <dbReference type="Proteomes" id="UP000054785"/>
    </source>
</evidence>
<name>A0A0W0TUG5_9GAMM</name>
<dbReference type="AlphaFoldDB" id="A0A0W0TUG5"/>
<dbReference type="HAMAP" id="MF_02216">
    <property type="entry name" value="UbiK"/>
    <property type="match status" value="1"/>
</dbReference>
<reference evidence="2 3" key="1">
    <citation type="submission" date="2015-11" db="EMBL/GenBank/DDBJ databases">
        <title>Genomic analysis of 38 Legionella species identifies large and diverse effector repertoires.</title>
        <authorList>
            <person name="Burstein D."/>
            <person name="Amaro F."/>
            <person name="Zusman T."/>
            <person name="Lifshitz Z."/>
            <person name="Cohen O."/>
            <person name="Gilbert J.A."/>
            <person name="Pupko T."/>
            <person name="Shuman H.A."/>
            <person name="Segal G."/>
        </authorList>
    </citation>
    <scope>NUCLEOTIDE SEQUENCE [LARGE SCALE GENOMIC DNA]</scope>
    <source>
        <strain evidence="2 3">ATCC 49504</strain>
    </source>
</reference>
<dbReference type="PANTHER" id="PTHR38040">
    <property type="entry name" value="UBIQUINONE BIOSYNTHESIS ACCESSORY FACTOR UBIK"/>
    <property type="match status" value="1"/>
</dbReference>
<keyword evidence="3" id="KW-1185">Reference proteome</keyword>
<dbReference type="Pfam" id="PF04380">
    <property type="entry name" value="BMFP"/>
    <property type="match status" value="1"/>
</dbReference>
<organism evidence="2 3">
    <name type="scientific">Legionella geestiana</name>
    <dbReference type="NCBI Taxonomy" id="45065"/>
    <lineage>
        <taxon>Bacteria</taxon>
        <taxon>Pseudomonadati</taxon>
        <taxon>Pseudomonadota</taxon>
        <taxon>Gammaproteobacteria</taxon>
        <taxon>Legionellales</taxon>
        <taxon>Legionellaceae</taxon>
        <taxon>Legionella</taxon>
    </lineage>
</organism>
<comment type="similarity">
    <text evidence="1">Belongs to the UbiK family.</text>
</comment>
<evidence type="ECO:0000313" key="2">
    <source>
        <dbReference type="EMBL" id="KTC99002.1"/>
    </source>
</evidence>
<dbReference type="GO" id="GO:0005829">
    <property type="term" value="C:cytosol"/>
    <property type="evidence" value="ECO:0007669"/>
    <property type="project" value="TreeGrafter"/>
</dbReference>
<sequence length="80" mass="9198">MTKALPLDEITQKLFAILPASVQNLESGLQQQFREILQAAFAHFDLVTREEFDVQTRVLAKTREKVEQLQAQVEALEQEK</sequence>
<proteinExistence type="inferred from homology"/>
<comment type="subcellular location">
    <subcellularLocation>
        <location evidence="1">Cytoplasm</location>
    </subcellularLocation>
</comment>
<feature type="coiled-coil region" evidence="1">
    <location>
        <begin position="52"/>
        <end position="79"/>
    </location>
</feature>
<comment type="function">
    <text evidence="1">Required for efficient ubiquinone (coenzyme Q) biosynthesis. UbiK is probably an accessory factor of Ubi enzymes and facilitates ubiquinone biosynthesis by acting as an assembly factor, a targeting factor, or both.</text>
</comment>
<comment type="caution">
    <text evidence="2">The sequence shown here is derived from an EMBL/GenBank/DDBJ whole genome shotgun (WGS) entry which is preliminary data.</text>
</comment>
<dbReference type="InterPro" id="IPR007475">
    <property type="entry name" value="UbiK"/>
</dbReference>
<gene>
    <name evidence="1" type="primary">ubiK</name>
    <name evidence="2" type="ORF">Lgee_1268</name>
</gene>
<evidence type="ECO:0000256" key="1">
    <source>
        <dbReference type="HAMAP-Rule" id="MF_02216"/>
    </source>
</evidence>
<dbReference type="GO" id="GO:0006744">
    <property type="term" value="P:ubiquinone biosynthetic process"/>
    <property type="evidence" value="ECO:0007669"/>
    <property type="project" value="UniProtKB-UniRule"/>
</dbReference>
<dbReference type="PATRIC" id="fig|45065.4.peg.1367"/>
<keyword evidence="1" id="KW-0831">Ubiquinone biosynthesis</keyword>
<keyword evidence="1" id="KW-0175">Coiled coil</keyword>
<dbReference type="RefSeq" id="WP_028385985.1">
    <property type="nucleotide sequence ID" value="NZ_CAAAHN010000011.1"/>
</dbReference>
<dbReference type="PANTHER" id="PTHR38040:SF1">
    <property type="entry name" value="UBIQUINONE BIOSYNTHESIS ACCESSORY FACTOR UBIK"/>
    <property type="match status" value="1"/>
</dbReference>